<name>A0A7V5PPL4_CALAY</name>
<dbReference type="PANTHER" id="PTHR10357:SF179">
    <property type="entry name" value="NEUTRAL AND BASIC AMINO ACID TRANSPORT PROTEIN RBAT"/>
    <property type="match status" value="1"/>
</dbReference>
<dbReference type="Proteomes" id="UP000886124">
    <property type="component" value="Unassembled WGS sequence"/>
</dbReference>
<feature type="domain" description="Glycosyl hydrolase family 13 catalytic" evidence="2">
    <location>
        <begin position="517"/>
        <end position="828"/>
    </location>
</feature>
<dbReference type="InterPro" id="IPR002044">
    <property type="entry name" value="CBM20"/>
</dbReference>
<dbReference type="GO" id="GO:2001070">
    <property type="term" value="F:starch binding"/>
    <property type="evidence" value="ECO:0007669"/>
    <property type="project" value="InterPro"/>
</dbReference>
<reference evidence="4" key="1">
    <citation type="journal article" date="2020" name="mSystems">
        <title>Genome- and Community-Level Interaction Insights into Carbon Utilization and Element Cycling Functions of Hydrothermarchaeota in Hydrothermal Sediment.</title>
        <authorList>
            <person name="Zhou Z."/>
            <person name="Liu Y."/>
            <person name="Xu W."/>
            <person name="Pan J."/>
            <person name="Luo Z.H."/>
            <person name="Li M."/>
        </authorList>
    </citation>
    <scope>NUCLEOTIDE SEQUENCE [LARGE SCALE GENOMIC DNA]</scope>
    <source>
        <strain evidence="4">HyVt-527</strain>
    </source>
</reference>
<dbReference type="Gene3D" id="2.60.40.10">
    <property type="entry name" value="Immunoglobulins"/>
    <property type="match status" value="3"/>
</dbReference>
<feature type="domain" description="CBM20" evidence="3">
    <location>
        <begin position="318"/>
        <end position="402"/>
    </location>
</feature>
<dbReference type="CDD" id="cd00146">
    <property type="entry name" value="PKD"/>
    <property type="match status" value="1"/>
</dbReference>
<feature type="non-terminal residue" evidence="4">
    <location>
        <position position="865"/>
    </location>
</feature>
<accession>A0A7V5PPL4</accession>
<sequence>MKKNILSLLILLILLIVLFLLWQQGRSHKQKARLIKHTFSYDANRYPEPIRSLAVAGDFNHWNRRSAIPLNDQDGDGIWQATVSLEPGWHEYRFLLNGSRWLRDFANPVYGGRFSNSRVYVDRVPYPQWVDSKPANGSWLYRAPDSLRLFFNRRLVGVGSRLKHLLFFDGAPTSFTVRDSVLISALPSVNDGEHLWRVLLVNAAGDTVCDKSGIFFVNLHNQPPVANAGYLQFNRIAETVRLNGGLSYDPDFEPLTKFRWRQIAGPQKIALKNRHTPFAEFTAAKSGVYTFRLTVTDSLGLTDSDLTRVVVLKSKPDSTQFTFQSSAVPFAVKKAALAGEFNQWNKSRLLLRTNPDSSQWRIRVYLAPGQYEYKFVLNDSLWLPDPANSFRIADGWQGFNSVIRIPSQDPARPELDRARISERGDQIIVPVNIPKDEDARLRWFSEPHNPDGKFSFTGDRFTFYRANPQGVYFFYALNERNGRYSQPLTIMVRHFARTEIVDFSAAPSWPDTSVVYEVYLRTFSRTGDLQGLMRKLPYLKKLGVNTLWLMPIYEGPTRHGYAPTDLFAVEKDYGTLSDYRRLIRAAHRNGMKIIFDFVANHLSDQHRFVRAAADNLKSPLRRWFYWQPDGRWGYHNDWDTLVNLNYHTPAVRHRILEAARFWIGLGVDGFRCDVAWAVPHDFWKDFRREIKKIDPNILLIDEVLPRQPAFHHDQFDMSYDTDFYGTLLDVMAGKKPVSAFPYNLDKTAFNYPAQTKNLRYLENHDLERFIKRFGPQKTELAAAILFTIPGTPLIYQGQEFAALQMRPAFPVIPDQNWFDFYQSLIKFRKAHPELTLGTMTTLSAGNGLWRFERSLGEQKTRVIVN</sequence>
<keyword evidence="1" id="KW-0106">Calcium</keyword>
<dbReference type="InterPro" id="IPR017853">
    <property type="entry name" value="GH"/>
</dbReference>
<evidence type="ECO:0008006" key="5">
    <source>
        <dbReference type="Google" id="ProtNLM"/>
    </source>
</evidence>
<evidence type="ECO:0000259" key="2">
    <source>
        <dbReference type="SMART" id="SM00642"/>
    </source>
</evidence>
<dbReference type="InterPro" id="IPR006047">
    <property type="entry name" value="GH13_cat_dom"/>
</dbReference>
<dbReference type="SMART" id="SM01065">
    <property type="entry name" value="CBM_2"/>
    <property type="match status" value="2"/>
</dbReference>
<dbReference type="GO" id="GO:0009313">
    <property type="term" value="P:oligosaccharide catabolic process"/>
    <property type="evidence" value="ECO:0007669"/>
    <property type="project" value="TreeGrafter"/>
</dbReference>
<dbReference type="AlphaFoldDB" id="A0A7V5PPL4"/>
<dbReference type="InterPro" id="IPR035986">
    <property type="entry name" value="PKD_dom_sf"/>
</dbReference>
<dbReference type="PANTHER" id="PTHR10357">
    <property type="entry name" value="ALPHA-AMYLASE FAMILY MEMBER"/>
    <property type="match status" value="1"/>
</dbReference>
<evidence type="ECO:0000259" key="3">
    <source>
        <dbReference type="SMART" id="SM01065"/>
    </source>
</evidence>
<comment type="caution">
    <text evidence="4">The sequence shown here is derived from an EMBL/GenBank/DDBJ whole genome shotgun (WGS) entry which is preliminary data.</text>
</comment>
<dbReference type="SMART" id="SM00642">
    <property type="entry name" value="Aamy"/>
    <property type="match status" value="1"/>
</dbReference>
<protein>
    <recommendedName>
        <fullName evidence="5">Glycosyl hydrolase family 13 catalytic domain-containing protein</fullName>
    </recommendedName>
</protein>
<evidence type="ECO:0000313" key="4">
    <source>
        <dbReference type="EMBL" id="HHJ52924.1"/>
    </source>
</evidence>
<dbReference type="SUPFAM" id="SSF51445">
    <property type="entry name" value="(Trans)glycosidases"/>
    <property type="match status" value="1"/>
</dbReference>
<proteinExistence type="predicted"/>
<dbReference type="Pfam" id="PF00128">
    <property type="entry name" value="Alpha-amylase"/>
    <property type="match status" value="1"/>
</dbReference>
<dbReference type="SUPFAM" id="SSF49299">
    <property type="entry name" value="PKD domain"/>
    <property type="match status" value="1"/>
</dbReference>
<feature type="domain" description="CBM20" evidence="3">
    <location>
        <begin position="34"/>
        <end position="118"/>
    </location>
</feature>
<dbReference type="Gene3D" id="3.20.20.80">
    <property type="entry name" value="Glycosidases"/>
    <property type="match status" value="1"/>
</dbReference>
<dbReference type="Pfam" id="PF22352">
    <property type="entry name" value="K319L-like_PKD"/>
    <property type="match status" value="1"/>
</dbReference>
<organism evidence="4">
    <name type="scientific">Caldithrix abyssi</name>
    <dbReference type="NCBI Taxonomy" id="187145"/>
    <lineage>
        <taxon>Bacteria</taxon>
        <taxon>Pseudomonadati</taxon>
        <taxon>Calditrichota</taxon>
        <taxon>Calditrichia</taxon>
        <taxon>Calditrichales</taxon>
        <taxon>Calditrichaceae</taxon>
        <taxon>Caldithrix</taxon>
    </lineage>
</organism>
<dbReference type="EMBL" id="DROD01000467">
    <property type="protein sequence ID" value="HHJ52924.1"/>
    <property type="molecule type" value="Genomic_DNA"/>
</dbReference>
<dbReference type="SUPFAM" id="SSF81296">
    <property type="entry name" value="E set domains"/>
    <property type="match status" value="2"/>
</dbReference>
<evidence type="ECO:0000256" key="1">
    <source>
        <dbReference type="ARBA" id="ARBA00022837"/>
    </source>
</evidence>
<gene>
    <name evidence="4" type="ORF">ENJ89_06995</name>
</gene>
<dbReference type="InterPro" id="IPR014756">
    <property type="entry name" value="Ig_E-set"/>
</dbReference>
<dbReference type="GO" id="GO:0004556">
    <property type="term" value="F:alpha-amylase activity"/>
    <property type="evidence" value="ECO:0007669"/>
    <property type="project" value="TreeGrafter"/>
</dbReference>
<dbReference type="InterPro" id="IPR013783">
    <property type="entry name" value="Ig-like_fold"/>
</dbReference>